<dbReference type="InterPro" id="IPR029447">
    <property type="entry name" value="DUF4439"/>
</dbReference>
<dbReference type="AlphaFoldDB" id="A0A7Y9FIS4"/>
<feature type="region of interest" description="Disordered" evidence="1">
    <location>
        <begin position="1"/>
        <end position="44"/>
    </location>
</feature>
<dbReference type="Proteomes" id="UP000577956">
    <property type="component" value="Unassembled WGS sequence"/>
</dbReference>
<reference evidence="4 5" key="1">
    <citation type="submission" date="2020-07" db="EMBL/GenBank/DDBJ databases">
        <title>Sequencing the genomes of 1000 actinobacteria strains.</title>
        <authorList>
            <person name="Klenk H.-P."/>
        </authorList>
    </citation>
    <scope>NUCLEOTIDE SEQUENCE [LARGE SCALE GENOMIC DNA]</scope>
    <source>
        <strain evidence="4 5">DSM 24482</strain>
    </source>
</reference>
<comment type="caution">
    <text evidence="4">The sequence shown here is derived from an EMBL/GenBank/DDBJ whole genome shotgun (WGS) entry which is preliminary data.</text>
</comment>
<name>A0A7Y9FIS4_9CELL</name>
<keyword evidence="6" id="KW-1185">Reference proteome</keyword>
<evidence type="ECO:0000256" key="1">
    <source>
        <dbReference type="SAM" id="MobiDB-lite"/>
    </source>
</evidence>
<dbReference type="RefSeq" id="WP_140460450.1">
    <property type="nucleotide sequence ID" value="NZ_BAABFI010000006.1"/>
</dbReference>
<feature type="region of interest" description="Disordered" evidence="1">
    <location>
        <begin position="210"/>
        <end position="253"/>
    </location>
</feature>
<accession>A0A7Y9FIS4</accession>
<dbReference type="InterPro" id="IPR012347">
    <property type="entry name" value="Ferritin-like"/>
</dbReference>
<feature type="compositionally biased region" description="Pro residues" evidence="1">
    <location>
        <begin position="14"/>
        <end position="32"/>
    </location>
</feature>
<dbReference type="Gene3D" id="1.20.1260.10">
    <property type="match status" value="1"/>
</dbReference>
<feature type="region of interest" description="Disordered" evidence="1">
    <location>
        <begin position="387"/>
        <end position="407"/>
    </location>
</feature>
<evidence type="ECO:0000259" key="2">
    <source>
        <dbReference type="Pfam" id="PF14530"/>
    </source>
</evidence>
<sequence length="407" mass="39674">MDDAPPRSRTRPWSRPPTTAPTTAPAPAPPTTGAPVPAGASRGAHGRRPAVVSALVVVGALVLGACGLRAETPAPLEPSPDALEQVRARTVDDALALAHAADALAGSDAADDVLAVLTDAGTWSVAHADALGGVYDSGLPEPTVSTTAPAPSPTAVPDPDDVLADLVDAGATASADADTASDGTLGRLVGSVAVARGTLASRLADALGVPVPEATSDAPTDDATAGPSDDPSDDVSGAAGPTPGADPSATSGTDPEALVALVLAHDEAGFGFEVLAARLDGADREASLAAASRHRAAATDHAEAAGLVGTARDPRRASYALPAELQDGAVLTDLARRLETTVADAASAALATTPAGARAPLLAELATATTAASRWGAAPVPFPGMPELAATGTATDDATDAAPGTDG</sequence>
<organism evidence="4 5">
    <name type="scientific">Cellulomonas oligotrophica</name>
    <dbReference type="NCBI Taxonomy" id="931536"/>
    <lineage>
        <taxon>Bacteria</taxon>
        <taxon>Bacillati</taxon>
        <taxon>Actinomycetota</taxon>
        <taxon>Actinomycetes</taxon>
        <taxon>Micrococcales</taxon>
        <taxon>Cellulomonadaceae</taxon>
        <taxon>Cellulomonas</taxon>
    </lineage>
</organism>
<protein>
    <recommendedName>
        <fullName evidence="2">DUF4439 domain-containing protein</fullName>
    </recommendedName>
</protein>
<evidence type="ECO:0000313" key="5">
    <source>
        <dbReference type="Proteomes" id="UP000577956"/>
    </source>
</evidence>
<gene>
    <name evidence="4" type="ORF">BKA21_003700</name>
    <name evidence="3" type="ORF">Col01nite_28180</name>
</gene>
<dbReference type="SUPFAM" id="SSF47240">
    <property type="entry name" value="Ferritin-like"/>
    <property type="match status" value="1"/>
</dbReference>
<proteinExistence type="predicted"/>
<dbReference type="EMBL" id="JACCBK010000001">
    <property type="protein sequence ID" value="NYD88151.1"/>
    <property type="molecule type" value="Genomic_DNA"/>
</dbReference>
<feature type="compositionally biased region" description="Low complexity" evidence="1">
    <location>
        <begin position="389"/>
        <end position="407"/>
    </location>
</feature>
<dbReference type="Pfam" id="PF14530">
    <property type="entry name" value="DUF4439"/>
    <property type="match status" value="1"/>
</dbReference>
<feature type="domain" description="DUF4439" evidence="2">
    <location>
        <begin position="261"/>
        <end position="387"/>
    </location>
</feature>
<dbReference type="EMBL" id="BONN01000008">
    <property type="protein sequence ID" value="GIG33659.1"/>
    <property type="molecule type" value="Genomic_DNA"/>
</dbReference>
<evidence type="ECO:0000313" key="6">
    <source>
        <dbReference type="Proteomes" id="UP000618382"/>
    </source>
</evidence>
<dbReference type="Proteomes" id="UP000618382">
    <property type="component" value="Unassembled WGS sequence"/>
</dbReference>
<feature type="region of interest" description="Disordered" evidence="1">
    <location>
        <begin position="142"/>
        <end position="162"/>
    </location>
</feature>
<reference evidence="3 6" key="2">
    <citation type="submission" date="2021-01" db="EMBL/GenBank/DDBJ databases">
        <title>Whole genome shotgun sequence of Cellulomonas oligotrophica NBRC 109435.</title>
        <authorList>
            <person name="Komaki H."/>
            <person name="Tamura T."/>
        </authorList>
    </citation>
    <scope>NUCLEOTIDE SEQUENCE [LARGE SCALE GENOMIC DNA]</scope>
    <source>
        <strain evidence="3 6">NBRC 109435</strain>
    </source>
</reference>
<evidence type="ECO:0000313" key="4">
    <source>
        <dbReference type="EMBL" id="NYD88151.1"/>
    </source>
</evidence>
<feature type="compositionally biased region" description="Low complexity" evidence="1">
    <location>
        <begin position="215"/>
        <end position="240"/>
    </location>
</feature>
<evidence type="ECO:0000313" key="3">
    <source>
        <dbReference type="EMBL" id="GIG33659.1"/>
    </source>
</evidence>
<dbReference type="InterPro" id="IPR009078">
    <property type="entry name" value="Ferritin-like_SF"/>
</dbReference>